<keyword evidence="1" id="KW-0812">Transmembrane</keyword>
<keyword evidence="1" id="KW-1133">Transmembrane helix</keyword>
<dbReference type="AlphaFoldDB" id="K8WV83"/>
<feature type="transmembrane region" description="Helical" evidence="1">
    <location>
        <begin position="21"/>
        <end position="42"/>
    </location>
</feature>
<dbReference type="PATRIC" id="fig|1141662.3.peg.548"/>
<evidence type="ECO:0000256" key="1">
    <source>
        <dbReference type="SAM" id="Phobius"/>
    </source>
</evidence>
<dbReference type="EMBL" id="AKKL01000008">
    <property type="protein sequence ID" value="EKT64488.1"/>
    <property type="molecule type" value="Genomic_DNA"/>
</dbReference>
<organism evidence="2 3">
    <name type="scientific">Providencia burhodogranariea DSM 19968</name>
    <dbReference type="NCBI Taxonomy" id="1141662"/>
    <lineage>
        <taxon>Bacteria</taxon>
        <taxon>Pseudomonadati</taxon>
        <taxon>Pseudomonadota</taxon>
        <taxon>Gammaproteobacteria</taxon>
        <taxon>Enterobacterales</taxon>
        <taxon>Morganellaceae</taxon>
        <taxon>Providencia</taxon>
    </lineage>
</organism>
<name>K8WV83_9GAMM</name>
<dbReference type="OrthoDB" id="6479127at2"/>
<gene>
    <name evidence="2" type="ORF">OOA_02712</name>
</gene>
<dbReference type="HOGENOM" id="CLU_723163_0_0_6"/>
<dbReference type="RefSeq" id="WP_008910588.1">
    <property type="nucleotide sequence ID" value="NZ_KB233222.1"/>
</dbReference>
<dbReference type="Proteomes" id="UP000009336">
    <property type="component" value="Unassembled WGS sequence"/>
</dbReference>
<accession>K8WV83</accession>
<protein>
    <submittedName>
        <fullName evidence="2">Uncharacterized protein</fullName>
    </submittedName>
</protein>
<sequence>MYWEIPIIPDKTIIKKPKYNIIISFYIVVITAIYIYGSSLVTEQKISLFIYLIPTVTLFFFFILGFLFIRHQHSIVTYTNWEQEKQETKNEWQAWCQLSIMSLANVIYTPDKEGTNVFLMDTESLPMYPDKPRSFSEYQGLDTTLLSNIDKEIEKQCPHYRQFLSKIYLLHDGKSENIEDMIFKLWDFHSIKILDHQDILLDNEENETFLIVTIQSQKNYSEFISAQLFSSEEKLIHHAEKCTAIERVMTINTQDIDNEINKYIDYSGISQKEHFQTWISNGKQPVIDKIILSYSDKNVEFDTKHPIYSLDLSYSKPHKNAFFTYLSLLTDISNKTNQDQVLIHFNQDDSGYAVYIRNRL</sequence>
<evidence type="ECO:0000313" key="2">
    <source>
        <dbReference type="EMBL" id="EKT64488.1"/>
    </source>
</evidence>
<dbReference type="eggNOG" id="ENOG502ZC70">
    <property type="taxonomic scope" value="Bacteria"/>
</dbReference>
<reference evidence="2 3" key="1">
    <citation type="journal article" date="2012" name="BMC Genomics">
        <title>Comparative genomics of bacteria in the genus Providencia isolated from wild Drosophila melanogaster.</title>
        <authorList>
            <person name="Galac M.R."/>
            <person name="Lazzaro B.P."/>
        </authorList>
    </citation>
    <scope>NUCLEOTIDE SEQUENCE [LARGE SCALE GENOMIC DNA]</scope>
    <source>
        <strain evidence="2 3">DSM 19968</strain>
    </source>
</reference>
<keyword evidence="1" id="KW-0472">Membrane</keyword>
<proteinExistence type="predicted"/>
<feature type="transmembrane region" description="Helical" evidence="1">
    <location>
        <begin position="48"/>
        <end position="69"/>
    </location>
</feature>
<keyword evidence="3" id="KW-1185">Reference proteome</keyword>
<comment type="caution">
    <text evidence="2">The sequence shown here is derived from an EMBL/GenBank/DDBJ whole genome shotgun (WGS) entry which is preliminary data.</text>
</comment>
<dbReference type="STRING" id="1141662.OOA_02712"/>
<evidence type="ECO:0000313" key="3">
    <source>
        <dbReference type="Proteomes" id="UP000009336"/>
    </source>
</evidence>